<dbReference type="GO" id="GO:0004383">
    <property type="term" value="F:guanylate cyclase activity"/>
    <property type="evidence" value="ECO:0007669"/>
    <property type="project" value="UniProtKB-EC"/>
</dbReference>
<dbReference type="EC" id="4.6.1.2" evidence="2"/>
<evidence type="ECO:0000256" key="5">
    <source>
        <dbReference type="ARBA" id="ARBA00023293"/>
    </source>
</evidence>
<keyword evidence="5" id="KW-0141">cGMP biosynthesis</keyword>
<evidence type="ECO:0000256" key="1">
    <source>
        <dbReference type="ARBA" id="ARBA00001436"/>
    </source>
</evidence>
<dbReference type="PANTHER" id="PTHR11920:SF355">
    <property type="entry name" value="RECEPTOR-TYPE GUANYLATE CYCLASE GCY-10-RELATED"/>
    <property type="match status" value="1"/>
</dbReference>
<dbReference type="EMBL" id="BTSY01000006">
    <property type="protein sequence ID" value="GMT31702.1"/>
    <property type="molecule type" value="Genomic_DNA"/>
</dbReference>
<sequence>RRRNSMYRLTWRVPFASIKLIEGSKGGGARGDRGNKKRTITYALIGNTKAEFLSLVQVRKIRFNEEDMRFLGNLKKISHDNLAAFIGLAFNDTKTFYIMTALVERASLEDFINDADFRMDETFKSAFMRDICRGVTYLHKSAVGYHGMLNLQTCLIDSNWVRTL</sequence>
<gene>
    <name evidence="7" type="ORF">PFISCL1PPCAC_22999</name>
</gene>
<dbReference type="SUPFAM" id="SSF56112">
    <property type="entry name" value="Protein kinase-like (PK-like)"/>
    <property type="match status" value="1"/>
</dbReference>
<dbReference type="GO" id="GO:0007168">
    <property type="term" value="P:receptor guanylyl cyclase signaling pathway"/>
    <property type="evidence" value="ECO:0007669"/>
    <property type="project" value="TreeGrafter"/>
</dbReference>
<comment type="caution">
    <text evidence="7">The sequence shown here is derived from an EMBL/GenBank/DDBJ whole genome shotgun (WGS) entry which is preliminary data.</text>
</comment>
<name>A0AAV5WID6_9BILA</name>
<dbReference type="Pfam" id="PF07714">
    <property type="entry name" value="PK_Tyr_Ser-Thr"/>
    <property type="match status" value="1"/>
</dbReference>
<feature type="non-terminal residue" evidence="7">
    <location>
        <position position="164"/>
    </location>
</feature>
<dbReference type="AlphaFoldDB" id="A0AAV5WID6"/>
<feature type="non-terminal residue" evidence="7">
    <location>
        <position position="1"/>
    </location>
</feature>
<dbReference type="GO" id="GO:0005524">
    <property type="term" value="F:ATP binding"/>
    <property type="evidence" value="ECO:0007669"/>
    <property type="project" value="InterPro"/>
</dbReference>
<proteinExistence type="predicted"/>
<accession>A0AAV5WID6</accession>
<dbReference type="InterPro" id="IPR000719">
    <property type="entry name" value="Prot_kinase_dom"/>
</dbReference>
<keyword evidence="4" id="KW-0456">Lyase</keyword>
<feature type="domain" description="Protein kinase" evidence="6">
    <location>
        <begin position="1"/>
        <end position="164"/>
    </location>
</feature>
<dbReference type="GO" id="GO:0004672">
    <property type="term" value="F:protein kinase activity"/>
    <property type="evidence" value="ECO:0007669"/>
    <property type="project" value="InterPro"/>
</dbReference>
<evidence type="ECO:0000256" key="2">
    <source>
        <dbReference type="ARBA" id="ARBA00012202"/>
    </source>
</evidence>
<organism evidence="7 8">
    <name type="scientific">Pristionchus fissidentatus</name>
    <dbReference type="NCBI Taxonomy" id="1538716"/>
    <lineage>
        <taxon>Eukaryota</taxon>
        <taxon>Metazoa</taxon>
        <taxon>Ecdysozoa</taxon>
        <taxon>Nematoda</taxon>
        <taxon>Chromadorea</taxon>
        <taxon>Rhabditida</taxon>
        <taxon>Rhabditina</taxon>
        <taxon>Diplogasteromorpha</taxon>
        <taxon>Diplogasteroidea</taxon>
        <taxon>Neodiplogasteridae</taxon>
        <taxon>Pristionchus</taxon>
    </lineage>
</organism>
<evidence type="ECO:0000259" key="6">
    <source>
        <dbReference type="PROSITE" id="PS50011"/>
    </source>
</evidence>
<dbReference type="GO" id="GO:0001653">
    <property type="term" value="F:peptide receptor activity"/>
    <property type="evidence" value="ECO:0007669"/>
    <property type="project" value="TreeGrafter"/>
</dbReference>
<evidence type="ECO:0000256" key="4">
    <source>
        <dbReference type="ARBA" id="ARBA00023239"/>
    </source>
</evidence>
<dbReference type="InterPro" id="IPR011009">
    <property type="entry name" value="Kinase-like_dom_sf"/>
</dbReference>
<dbReference type="GO" id="GO:0004016">
    <property type="term" value="F:adenylate cyclase activity"/>
    <property type="evidence" value="ECO:0007669"/>
    <property type="project" value="TreeGrafter"/>
</dbReference>
<comment type="catalytic activity">
    <reaction evidence="1">
        <text>GTP = 3',5'-cyclic GMP + diphosphate</text>
        <dbReference type="Rhea" id="RHEA:13665"/>
        <dbReference type="ChEBI" id="CHEBI:33019"/>
        <dbReference type="ChEBI" id="CHEBI:37565"/>
        <dbReference type="ChEBI" id="CHEBI:57746"/>
        <dbReference type="EC" id="4.6.1.2"/>
    </reaction>
</comment>
<evidence type="ECO:0000313" key="7">
    <source>
        <dbReference type="EMBL" id="GMT31702.1"/>
    </source>
</evidence>
<protein>
    <recommendedName>
        <fullName evidence="2">guanylate cyclase</fullName>
        <ecNumber evidence="2">4.6.1.2</ecNumber>
    </recommendedName>
</protein>
<dbReference type="PANTHER" id="PTHR11920">
    <property type="entry name" value="GUANYLYL CYCLASE"/>
    <property type="match status" value="1"/>
</dbReference>
<evidence type="ECO:0000256" key="3">
    <source>
        <dbReference type="ARBA" id="ARBA00022741"/>
    </source>
</evidence>
<dbReference type="PROSITE" id="PS50011">
    <property type="entry name" value="PROTEIN_KINASE_DOM"/>
    <property type="match status" value="1"/>
</dbReference>
<dbReference type="Gene3D" id="1.10.510.10">
    <property type="entry name" value="Transferase(Phosphotransferase) domain 1"/>
    <property type="match status" value="1"/>
</dbReference>
<dbReference type="InterPro" id="IPR001245">
    <property type="entry name" value="Ser-Thr/Tyr_kinase_cat_dom"/>
</dbReference>
<keyword evidence="3" id="KW-0547">Nucleotide-binding</keyword>
<dbReference type="Proteomes" id="UP001432322">
    <property type="component" value="Unassembled WGS sequence"/>
</dbReference>
<reference evidence="7" key="1">
    <citation type="submission" date="2023-10" db="EMBL/GenBank/DDBJ databases">
        <title>Genome assembly of Pristionchus species.</title>
        <authorList>
            <person name="Yoshida K."/>
            <person name="Sommer R.J."/>
        </authorList>
    </citation>
    <scope>NUCLEOTIDE SEQUENCE</scope>
    <source>
        <strain evidence="7">RS5133</strain>
    </source>
</reference>
<keyword evidence="8" id="KW-1185">Reference proteome</keyword>
<evidence type="ECO:0000313" key="8">
    <source>
        <dbReference type="Proteomes" id="UP001432322"/>
    </source>
</evidence>
<dbReference type="GO" id="GO:0005886">
    <property type="term" value="C:plasma membrane"/>
    <property type="evidence" value="ECO:0007669"/>
    <property type="project" value="TreeGrafter"/>
</dbReference>
<dbReference type="InterPro" id="IPR050401">
    <property type="entry name" value="Cyclic_nucleotide_synthase"/>
</dbReference>